<accession>A0ABV3APT8</accession>
<keyword evidence="2" id="KW-1185">Reference proteome</keyword>
<name>A0ABV3APT8_9ACTN</name>
<organism evidence="1 2">
    <name type="scientific">Streptomyces flaveolus</name>
    <dbReference type="NCBI Taxonomy" id="67297"/>
    <lineage>
        <taxon>Bacteria</taxon>
        <taxon>Bacillati</taxon>
        <taxon>Actinomycetota</taxon>
        <taxon>Actinomycetes</taxon>
        <taxon>Kitasatosporales</taxon>
        <taxon>Streptomycetaceae</taxon>
        <taxon>Streptomyces</taxon>
    </lineage>
</organism>
<evidence type="ECO:0000313" key="2">
    <source>
        <dbReference type="Proteomes" id="UP001551011"/>
    </source>
</evidence>
<dbReference type="RefSeq" id="WP_234339956.1">
    <property type="nucleotide sequence ID" value="NZ_JBEXDP010000161.1"/>
</dbReference>
<evidence type="ECO:0000313" key="1">
    <source>
        <dbReference type="EMBL" id="MEU5713969.1"/>
    </source>
</evidence>
<protein>
    <recommendedName>
        <fullName evidence="3">Wadjet protein JetD C-terminal domain-containing protein</fullName>
    </recommendedName>
</protein>
<sequence length="124" mass="14070">MACEKDTLRAQMTGWLEGTGIPVLVVRRFGSHSYVQVVRERTARDPRPAVLLYIGDFDASGADIARDWVARTDCWAHVERVLLTYDQVREYRLPAAVGKAGDPRWPAFAYRHGLDCARPVQREV</sequence>
<proteinExistence type="predicted"/>
<gene>
    <name evidence="1" type="ORF">AB0H04_45525</name>
</gene>
<dbReference type="EMBL" id="JBFAEG010000065">
    <property type="protein sequence ID" value="MEU5713969.1"/>
    <property type="molecule type" value="Genomic_DNA"/>
</dbReference>
<dbReference type="Proteomes" id="UP001551011">
    <property type="component" value="Unassembled WGS sequence"/>
</dbReference>
<reference evidence="1 2" key="1">
    <citation type="submission" date="2024-06" db="EMBL/GenBank/DDBJ databases">
        <title>The Natural Products Discovery Center: Release of the First 8490 Sequenced Strains for Exploring Actinobacteria Biosynthetic Diversity.</title>
        <authorList>
            <person name="Kalkreuter E."/>
            <person name="Kautsar S.A."/>
            <person name="Yang D."/>
            <person name="Bader C.D."/>
            <person name="Teijaro C.N."/>
            <person name="Fluegel L."/>
            <person name="Davis C.M."/>
            <person name="Simpson J.R."/>
            <person name="Lauterbach L."/>
            <person name="Steele A.D."/>
            <person name="Gui C."/>
            <person name="Meng S."/>
            <person name="Li G."/>
            <person name="Viehrig K."/>
            <person name="Ye F."/>
            <person name="Su P."/>
            <person name="Kiefer A.F."/>
            <person name="Nichols A."/>
            <person name="Cepeda A.J."/>
            <person name="Yan W."/>
            <person name="Fan B."/>
            <person name="Jiang Y."/>
            <person name="Adhikari A."/>
            <person name="Zheng C.-J."/>
            <person name="Schuster L."/>
            <person name="Cowan T.M."/>
            <person name="Smanski M.J."/>
            <person name="Chevrette M.G."/>
            <person name="De Carvalho L.P.S."/>
            <person name="Shen B."/>
        </authorList>
    </citation>
    <scope>NUCLEOTIDE SEQUENCE [LARGE SCALE GENOMIC DNA]</scope>
    <source>
        <strain evidence="1 2">NPDC020594</strain>
    </source>
</reference>
<comment type="caution">
    <text evidence="1">The sequence shown here is derived from an EMBL/GenBank/DDBJ whole genome shotgun (WGS) entry which is preliminary data.</text>
</comment>
<evidence type="ECO:0008006" key="3">
    <source>
        <dbReference type="Google" id="ProtNLM"/>
    </source>
</evidence>